<organism evidence="3 4">
    <name type="scientific">Biomphalaria glabrata</name>
    <name type="common">Bloodfluke planorb</name>
    <name type="synonym">Freshwater snail</name>
    <dbReference type="NCBI Taxonomy" id="6526"/>
    <lineage>
        <taxon>Eukaryota</taxon>
        <taxon>Metazoa</taxon>
        <taxon>Spiralia</taxon>
        <taxon>Lophotrochozoa</taxon>
        <taxon>Mollusca</taxon>
        <taxon>Gastropoda</taxon>
        <taxon>Heterobranchia</taxon>
        <taxon>Euthyneura</taxon>
        <taxon>Panpulmonata</taxon>
        <taxon>Hygrophila</taxon>
        <taxon>Lymnaeoidea</taxon>
        <taxon>Planorbidae</taxon>
        <taxon>Biomphalaria</taxon>
    </lineage>
</organism>
<dbReference type="OrthoDB" id="6127295at2759"/>
<feature type="transmembrane region" description="Helical" evidence="2">
    <location>
        <begin position="248"/>
        <end position="278"/>
    </location>
</feature>
<feature type="region of interest" description="Disordered" evidence="1">
    <location>
        <begin position="1"/>
        <end position="64"/>
    </location>
</feature>
<accession>A0A9W3B5S8</accession>
<dbReference type="AlphaFoldDB" id="A0A9W3B5S8"/>
<feature type="transmembrane region" description="Helical" evidence="2">
    <location>
        <begin position="207"/>
        <end position="228"/>
    </location>
</feature>
<keyword evidence="3" id="KW-1185">Reference proteome</keyword>
<dbReference type="OMA" id="MRRATII"/>
<keyword evidence="2" id="KW-0812">Transmembrane</keyword>
<dbReference type="InterPro" id="IPR040350">
    <property type="entry name" value="TMEM272"/>
</dbReference>
<gene>
    <name evidence="4" type="primary">LOC106065272</name>
</gene>
<keyword evidence="2" id="KW-1133">Transmembrane helix</keyword>
<sequence length="283" mass="33063">MFVRKGTTLRKKHQSIRRPRQQSLPCQLHQQDEQVADTSPVRPQPSSSSTHSNGSNTSSTLTLNDEKTLVHHSTTYLTNETQQHLNYGSILFQFHEAHVESVDLYDFLQRVWEIFWQSMVLTIFLLLLLGVPISMLVVGTSYLEDCPVEPKIPIYLLVGGAFGFIFLCIVLWQQKRARDYMLLDESEAQSDLEDDFVMTRSYRFTEYILFLFLLVWFSLGNYWLFSVWRPNYTQPLHEPRNWCSRHLYLFTFYQLLTCYSLFGLAVIGFLGSLAAYVCGLRRK</sequence>
<evidence type="ECO:0000256" key="1">
    <source>
        <dbReference type="SAM" id="MobiDB-lite"/>
    </source>
</evidence>
<dbReference type="PANTHER" id="PTHR33444">
    <property type="entry name" value="SI:DKEY-19B23.12-RELATED"/>
    <property type="match status" value="1"/>
</dbReference>
<dbReference type="PANTHER" id="PTHR33444:SF7">
    <property type="entry name" value="TRANSMEMBRANE PROTEIN 272"/>
    <property type="match status" value="1"/>
</dbReference>
<name>A0A9W3B5S8_BIOGL</name>
<feature type="transmembrane region" description="Helical" evidence="2">
    <location>
        <begin position="152"/>
        <end position="172"/>
    </location>
</feature>
<keyword evidence="2" id="KW-0472">Membrane</keyword>
<evidence type="ECO:0000313" key="3">
    <source>
        <dbReference type="Proteomes" id="UP001165740"/>
    </source>
</evidence>
<dbReference type="RefSeq" id="XP_055894897.1">
    <property type="nucleotide sequence ID" value="XM_056038922.1"/>
</dbReference>
<dbReference type="GeneID" id="106065272"/>
<dbReference type="Proteomes" id="UP001165740">
    <property type="component" value="Chromosome 8"/>
</dbReference>
<feature type="compositionally biased region" description="Basic residues" evidence="1">
    <location>
        <begin position="7"/>
        <end position="20"/>
    </location>
</feature>
<proteinExistence type="predicted"/>
<reference evidence="4" key="1">
    <citation type="submission" date="2025-08" db="UniProtKB">
        <authorList>
            <consortium name="RefSeq"/>
        </authorList>
    </citation>
    <scope>IDENTIFICATION</scope>
</reference>
<evidence type="ECO:0000313" key="4">
    <source>
        <dbReference type="RefSeq" id="XP_055894897.1"/>
    </source>
</evidence>
<evidence type="ECO:0000256" key="2">
    <source>
        <dbReference type="SAM" id="Phobius"/>
    </source>
</evidence>
<feature type="transmembrane region" description="Helical" evidence="2">
    <location>
        <begin position="119"/>
        <end position="140"/>
    </location>
</feature>
<feature type="compositionally biased region" description="Low complexity" evidence="1">
    <location>
        <begin position="46"/>
        <end position="63"/>
    </location>
</feature>
<protein>
    <submittedName>
        <fullName evidence="4">Transmembrane protein 272-like</fullName>
    </submittedName>
</protein>